<dbReference type="PROSITE" id="PS00061">
    <property type="entry name" value="ADH_SHORT"/>
    <property type="match status" value="1"/>
</dbReference>
<dbReference type="GO" id="GO:0006633">
    <property type="term" value="P:fatty acid biosynthetic process"/>
    <property type="evidence" value="ECO:0007669"/>
    <property type="project" value="UniProtKB-UniPathway"/>
</dbReference>
<evidence type="ECO:0000313" key="8">
    <source>
        <dbReference type="EMBL" id="HGE99679.1"/>
    </source>
</evidence>
<gene>
    <name evidence="8" type="primary">fabG</name>
    <name evidence="8" type="ORF">ENX07_06385</name>
</gene>
<feature type="domain" description="Ketoreductase" evidence="7">
    <location>
        <begin position="7"/>
        <end position="186"/>
    </location>
</feature>
<dbReference type="NCBIfam" id="NF009466">
    <property type="entry name" value="PRK12826.1-2"/>
    <property type="match status" value="1"/>
</dbReference>
<dbReference type="PANTHER" id="PTHR42879:SF2">
    <property type="entry name" value="3-OXOACYL-[ACYL-CARRIER-PROTEIN] REDUCTASE FABG"/>
    <property type="match status" value="1"/>
</dbReference>
<proteinExistence type="inferred from homology"/>
<comment type="caution">
    <text evidence="8">The sequence shown here is derived from an EMBL/GenBank/DDBJ whole genome shotgun (WGS) entry which is preliminary data.</text>
</comment>
<evidence type="ECO:0000256" key="3">
    <source>
        <dbReference type="ARBA" id="ARBA00023002"/>
    </source>
</evidence>
<dbReference type="SUPFAM" id="SSF51735">
    <property type="entry name" value="NAD(P)-binding Rossmann-fold domains"/>
    <property type="match status" value="1"/>
</dbReference>
<evidence type="ECO:0000256" key="2">
    <source>
        <dbReference type="ARBA" id="ARBA00022857"/>
    </source>
</evidence>
<dbReference type="InterPro" id="IPR036291">
    <property type="entry name" value="NAD(P)-bd_dom_sf"/>
</dbReference>
<comment type="catalytic activity">
    <reaction evidence="6">
        <text>a (3R)-hydroxyacyl-[ACP] + NADP(+) = a 3-oxoacyl-[ACP] + NADPH + H(+)</text>
        <dbReference type="Rhea" id="RHEA:17397"/>
        <dbReference type="Rhea" id="RHEA-COMP:9916"/>
        <dbReference type="Rhea" id="RHEA-COMP:9945"/>
        <dbReference type="ChEBI" id="CHEBI:15378"/>
        <dbReference type="ChEBI" id="CHEBI:57783"/>
        <dbReference type="ChEBI" id="CHEBI:58349"/>
        <dbReference type="ChEBI" id="CHEBI:78776"/>
        <dbReference type="ChEBI" id="CHEBI:78827"/>
        <dbReference type="EC" id="1.1.1.100"/>
    </reaction>
</comment>
<dbReference type="GO" id="GO:0051287">
    <property type="term" value="F:NAD binding"/>
    <property type="evidence" value="ECO:0007669"/>
    <property type="project" value="UniProtKB-UniRule"/>
</dbReference>
<comment type="function">
    <text evidence="6">Catalyzes the NADPH-dependent reduction of beta-ketoacyl-ACP substrates to beta-hydroxyacyl-ACP products, the first reductive step in the elongation cycle of fatty acid biosynthesis.</text>
</comment>
<evidence type="ECO:0000256" key="5">
    <source>
        <dbReference type="PIRSR" id="PIRSR611284-2"/>
    </source>
</evidence>
<keyword evidence="6" id="KW-0276">Fatty acid metabolism</keyword>
<feature type="active site" description="Proton acceptor" evidence="4">
    <location>
        <position position="155"/>
    </location>
</feature>
<reference evidence="8" key="1">
    <citation type="journal article" date="2020" name="mSystems">
        <title>Genome- and Community-Level Interaction Insights into Carbon Utilization and Element Cycling Functions of Hydrothermarchaeota in Hydrothermal Sediment.</title>
        <authorList>
            <person name="Zhou Z."/>
            <person name="Liu Y."/>
            <person name="Xu W."/>
            <person name="Pan J."/>
            <person name="Luo Z.H."/>
            <person name="Li M."/>
        </authorList>
    </citation>
    <scope>NUCLEOTIDE SEQUENCE [LARGE SCALE GENOMIC DNA]</scope>
    <source>
        <strain evidence="8">SpSt-906</strain>
    </source>
</reference>
<keyword evidence="3 6" id="KW-0560">Oxidoreductase</keyword>
<dbReference type="InterPro" id="IPR057326">
    <property type="entry name" value="KR_dom"/>
</dbReference>
<dbReference type="NCBIfam" id="TIGR01830">
    <property type="entry name" value="3oxo_ACP_reduc"/>
    <property type="match status" value="1"/>
</dbReference>
<dbReference type="InterPro" id="IPR002347">
    <property type="entry name" value="SDR_fam"/>
</dbReference>
<dbReference type="PRINTS" id="PR00080">
    <property type="entry name" value="SDRFAMILY"/>
</dbReference>
<dbReference type="CDD" id="cd05333">
    <property type="entry name" value="BKR_SDR_c"/>
    <property type="match status" value="1"/>
</dbReference>
<dbReference type="Pfam" id="PF13561">
    <property type="entry name" value="adh_short_C2"/>
    <property type="match status" value="1"/>
</dbReference>
<dbReference type="GO" id="GO:0004316">
    <property type="term" value="F:3-oxoacyl-[acyl-carrier-protein] reductase (NADPH) activity"/>
    <property type="evidence" value="ECO:0007669"/>
    <property type="project" value="UniProtKB-UniRule"/>
</dbReference>
<accession>A0A7C3Z3H4</accession>
<sequence>MFSFKGKRIIVTGAASGIGKAIAKRFAEFGGLIALCDINREALELTRKEIEIVGGKGLAYEVDVANYEEVMRTVTKIREDFGGIEILVNNAGITRDALLLRMKEEDFDKVIAINLKGVFNFTKAVLKFLLEEKWGRIINISSVIGEMGNPGQSNYAAAKAGIIGFTKSVAKEVASRNITVNCIAPGFIKTPMTERLPPEIKEKYIKSIPMARPGEPEEVANLCLFLASDLACYITGQVIRIDGGML</sequence>
<dbReference type="EC" id="1.1.1.100" evidence="6"/>
<dbReference type="Gene3D" id="3.40.50.720">
    <property type="entry name" value="NAD(P)-binding Rossmann-like Domain"/>
    <property type="match status" value="1"/>
</dbReference>
<dbReference type="SMART" id="SM00822">
    <property type="entry name" value="PKS_KR"/>
    <property type="match status" value="1"/>
</dbReference>
<keyword evidence="6" id="KW-0443">Lipid metabolism</keyword>
<keyword evidence="2 5" id="KW-0521">NADP</keyword>
<evidence type="ECO:0000256" key="6">
    <source>
        <dbReference type="RuleBase" id="RU366074"/>
    </source>
</evidence>
<dbReference type="InterPro" id="IPR050259">
    <property type="entry name" value="SDR"/>
</dbReference>
<dbReference type="UniPathway" id="UPA00094"/>
<evidence type="ECO:0000259" key="7">
    <source>
        <dbReference type="SMART" id="SM00822"/>
    </source>
</evidence>
<evidence type="ECO:0000256" key="1">
    <source>
        <dbReference type="ARBA" id="ARBA00006484"/>
    </source>
</evidence>
<dbReference type="NCBIfam" id="NF005559">
    <property type="entry name" value="PRK07231.1"/>
    <property type="match status" value="1"/>
</dbReference>
<comment type="similarity">
    <text evidence="1 6">Belongs to the short-chain dehydrogenases/reductases (SDR) family.</text>
</comment>
<protein>
    <recommendedName>
        <fullName evidence="6">3-oxoacyl-[acyl-carrier-protein] reductase</fullName>
        <ecNumber evidence="6">1.1.1.100</ecNumber>
    </recommendedName>
</protein>
<dbReference type="PRINTS" id="PR00081">
    <property type="entry name" value="GDHRDH"/>
</dbReference>
<dbReference type="InterPro" id="IPR011284">
    <property type="entry name" value="3oxo_ACP_reduc"/>
</dbReference>
<comment type="subunit">
    <text evidence="6">Homotetramer.</text>
</comment>
<keyword evidence="6" id="KW-0444">Lipid biosynthesis</keyword>
<name>A0A7C3Z3H4_UNCW3</name>
<feature type="binding site" evidence="5">
    <location>
        <position position="188"/>
    </location>
    <ligand>
        <name>NADP(+)</name>
        <dbReference type="ChEBI" id="CHEBI:58349"/>
    </ligand>
</feature>
<feature type="binding site" evidence="5">
    <location>
        <begin position="155"/>
        <end position="159"/>
    </location>
    <ligand>
        <name>NADP(+)</name>
        <dbReference type="ChEBI" id="CHEBI:58349"/>
    </ligand>
</feature>
<dbReference type="PANTHER" id="PTHR42879">
    <property type="entry name" value="3-OXOACYL-(ACYL-CARRIER-PROTEIN) REDUCTASE"/>
    <property type="match status" value="1"/>
</dbReference>
<dbReference type="InterPro" id="IPR020904">
    <property type="entry name" value="Sc_DH/Rdtase_CS"/>
</dbReference>
<dbReference type="NCBIfam" id="NF004198">
    <property type="entry name" value="PRK05653.1-3"/>
    <property type="match status" value="1"/>
</dbReference>
<organism evidence="8">
    <name type="scientific">candidate division WOR-3 bacterium</name>
    <dbReference type="NCBI Taxonomy" id="2052148"/>
    <lineage>
        <taxon>Bacteria</taxon>
        <taxon>Bacteria division WOR-3</taxon>
    </lineage>
</organism>
<dbReference type="EMBL" id="DTMQ01000040">
    <property type="protein sequence ID" value="HGE99679.1"/>
    <property type="molecule type" value="Genomic_DNA"/>
</dbReference>
<evidence type="ECO:0000256" key="4">
    <source>
        <dbReference type="PIRSR" id="PIRSR611284-1"/>
    </source>
</evidence>
<dbReference type="AlphaFoldDB" id="A0A7C3Z3H4"/>
<feature type="binding site" evidence="5">
    <location>
        <position position="90"/>
    </location>
    <ligand>
        <name>NADP(+)</name>
        <dbReference type="ChEBI" id="CHEBI:58349"/>
    </ligand>
</feature>
<comment type="pathway">
    <text evidence="6">Lipid metabolism; fatty acid biosynthesis.</text>
</comment>
<keyword evidence="6" id="KW-0275">Fatty acid biosynthesis</keyword>
<dbReference type="FunFam" id="3.40.50.720:FF:000115">
    <property type="entry name" value="3-oxoacyl-[acyl-carrier-protein] reductase FabG"/>
    <property type="match status" value="1"/>
</dbReference>